<dbReference type="InterPro" id="IPR007123">
    <property type="entry name" value="Gelsolin-like_dom"/>
</dbReference>
<dbReference type="GO" id="GO:0005737">
    <property type="term" value="C:cytoplasm"/>
    <property type="evidence" value="ECO:0007669"/>
    <property type="project" value="TreeGrafter"/>
</dbReference>
<dbReference type="Proteomes" id="UP000270094">
    <property type="component" value="Unassembled WGS sequence"/>
</dbReference>
<dbReference type="InterPro" id="IPR007122">
    <property type="entry name" value="Villin/Gelsolin"/>
</dbReference>
<evidence type="ECO:0000259" key="2">
    <source>
        <dbReference type="Pfam" id="PF00626"/>
    </source>
</evidence>
<dbReference type="GO" id="GO:0051016">
    <property type="term" value="P:barbed-end actin filament capping"/>
    <property type="evidence" value="ECO:0007669"/>
    <property type="project" value="TreeGrafter"/>
</dbReference>
<dbReference type="GO" id="GO:0051014">
    <property type="term" value="P:actin filament severing"/>
    <property type="evidence" value="ECO:0007669"/>
    <property type="project" value="TreeGrafter"/>
</dbReference>
<dbReference type="Pfam" id="PF00626">
    <property type="entry name" value="Gelsolin"/>
    <property type="match status" value="1"/>
</dbReference>
<dbReference type="OrthoDB" id="6375767at2759"/>
<dbReference type="PANTHER" id="PTHR11977">
    <property type="entry name" value="VILLIN"/>
    <property type="match status" value="1"/>
</dbReference>
<proteinExistence type="predicted"/>
<evidence type="ECO:0000256" key="1">
    <source>
        <dbReference type="ARBA" id="ARBA00022737"/>
    </source>
</evidence>
<dbReference type="GO" id="GO:0005546">
    <property type="term" value="F:phosphatidylinositol-4,5-bisphosphate binding"/>
    <property type="evidence" value="ECO:0007669"/>
    <property type="project" value="TreeGrafter"/>
</dbReference>
<gene>
    <name evidence="3" type="ORF">SVUK_LOCUS7112</name>
</gene>
<dbReference type="GO" id="GO:0051015">
    <property type="term" value="F:actin filament binding"/>
    <property type="evidence" value="ECO:0007669"/>
    <property type="project" value="InterPro"/>
</dbReference>
<dbReference type="GO" id="GO:0015629">
    <property type="term" value="C:actin cytoskeleton"/>
    <property type="evidence" value="ECO:0007669"/>
    <property type="project" value="TreeGrafter"/>
</dbReference>
<accession>A0A3P7J2F8</accession>
<protein>
    <recommendedName>
        <fullName evidence="2">Gelsolin-like domain-containing protein</fullName>
    </recommendedName>
</protein>
<keyword evidence="4" id="KW-1185">Reference proteome</keyword>
<dbReference type="PANTHER" id="PTHR11977:SF123">
    <property type="entry name" value="GELSOLIN"/>
    <property type="match status" value="1"/>
</dbReference>
<dbReference type="GO" id="GO:0008154">
    <property type="term" value="P:actin polymerization or depolymerization"/>
    <property type="evidence" value="ECO:0007669"/>
    <property type="project" value="TreeGrafter"/>
</dbReference>
<organism evidence="3 4">
    <name type="scientific">Strongylus vulgaris</name>
    <name type="common">Blood worm</name>
    <dbReference type="NCBI Taxonomy" id="40348"/>
    <lineage>
        <taxon>Eukaryota</taxon>
        <taxon>Metazoa</taxon>
        <taxon>Ecdysozoa</taxon>
        <taxon>Nematoda</taxon>
        <taxon>Chromadorea</taxon>
        <taxon>Rhabditida</taxon>
        <taxon>Rhabditina</taxon>
        <taxon>Rhabditomorpha</taxon>
        <taxon>Strongyloidea</taxon>
        <taxon>Strongylidae</taxon>
        <taxon>Strongylus</taxon>
    </lineage>
</organism>
<name>A0A3P7J2F8_STRVU</name>
<dbReference type="InterPro" id="IPR029006">
    <property type="entry name" value="ADF-H/Gelsolin-like_dom_sf"/>
</dbReference>
<dbReference type="SUPFAM" id="SSF55753">
    <property type="entry name" value="Actin depolymerizing proteins"/>
    <property type="match status" value="1"/>
</dbReference>
<evidence type="ECO:0000313" key="4">
    <source>
        <dbReference type="Proteomes" id="UP000270094"/>
    </source>
</evidence>
<dbReference type="Gene3D" id="3.40.20.10">
    <property type="entry name" value="Severin"/>
    <property type="match status" value="1"/>
</dbReference>
<reference evidence="3 4" key="1">
    <citation type="submission" date="2018-11" db="EMBL/GenBank/DDBJ databases">
        <authorList>
            <consortium name="Pathogen Informatics"/>
        </authorList>
    </citation>
    <scope>NUCLEOTIDE SEQUENCE [LARGE SCALE GENOMIC DNA]</scope>
</reference>
<feature type="domain" description="Gelsolin-like" evidence="2">
    <location>
        <begin position="12"/>
        <end position="59"/>
    </location>
</feature>
<dbReference type="EMBL" id="UYYB01023741">
    <property type="protein sequence ID" value="VDM72114.1"/>
    <property type="molecule type" value="Genomic_DNA"/>
</dbReference>
<sequence>MQKRTSEAETWDLHFWLGENATTDEMGTAAITAVEIDDALGGHPVQHREVQKHESSLFLSYFPYGIRYLNGGYDSGYHHVEDIFDNFEPRLYHCKGKRNVRCSQVQFPVIIN</sequence>
<keyword evidence="1" id="KW-0677">Repeat</keyword>
<dbReference type="AlphaFoldDB" id="A0A3P7J2F8"/>
<evidence type="ECO:0000313" key="3">
    <source>
        <dbReference type="EMBL" id="VDM72114.1"/>
    </source>
</evidence>